<dbReference type="GO" id="GO:0006071">
    <property type="term" value="P:glycerol metabolic process"/>
    <property type="evidence" value="ECO:0007669"/>
    <property type="project" value="InterPro"/>
</dbReference>
<keyword evidence="2" id="KW-0418">Kinase</keyword>
<dbReference type="InterPro" id="IPR036117">
    <property type="entry name" value="DhaL_dom_sf"/>
</dbReference>
<evidence type="ECO:0000259" key="1">
    <source>
        <dbReference type="PROSITE" id="PS51480"/>
    </source>
</evidence>
<dbReference type="PANTHER" id="PTHR33434">
    <property type="entry name" value="DEGV DOMAIN-CONTAINING PROTEIN DR_1986-RELATED"/>
    <property type="match status" value="1"/>
</dbReference>
<dbReference type="GeneID" id="93510325"/>
<dbReference type="GO" id="GO:0004371">
    <property type="term" value="F:glycerone kinase activity"/>
    <property type="evidence" value="ECO:0007669"/>
    <property type="project" value="InterPro"/>
</dbReference>
<dbReference type="SMART" id="SM01121">
    <property type="entry name" value="Dak1_2"/>
    <property type="match status" value="1"/>
</dbReference>
<dbReference type="SUPFAM" id="SSF101473">
    <property type="entry name" value="DhaL-like"/>
    <property type="match status" value="1"/>
</dbReference>
<dbReference type="Pfam" id="PF21645">
    <property type="entry name" value="FakA-like_M"/>
    <property type="match status" value="1"/>
</dbReference>
<feature type="domain" description="DhaL" evidence="1">
    <location>
        <begin position="9"/>
        <end position="201"/>
    </location>
</feature>
<name>A0A3B0PMI6_MYCGL</name>
<dbReference type="Pfam" id="PF13684">
    <property type="entry name" value="FakA-like_C"/>
    <property type="match status" value="1"/>
</dbReference>
<dbReference type="NCBIfam" id="TIGR03599">
    <property type="entry name" value="YloV"/>
    <property type="match status" value="1"/>
</dbReference>
<dbReference type="PROSITE" id="PS51480">
    <property type="entry name" value="DHAL"/>
    <property type="match status" value="1"/>
</dbReference>
<organism evidence="2 3">
    <name type="scientific">Mycoplasmoides gallisepticum</name>
    <name type="common">Mycoplasma gallisepticum</name>
    <dbReference type="NCBI Taxonomy" id="2096"/>
    <lineage>
        <taxon>Bacteria</taxon>
        <taxon>Bacillati</taxon>
        <taxon>Mycoplasmatota</taxon>
        <taxon>Mycoplasmoidales</taxon>
        <taxon>Mycoplasmoidaceae</taxon>
        <taxon>Mycoplasmoides</taxon>
    </lineage>
</organism>
<keyword evidence="2" id="KW-0808">Transferase</keyword>
<dbReference type="Pfam" id="PF02734">
    <property type="entry name" value="Dak2"/>
    <property type="match status" value="1"/>
</dbReference>
<sequence length="574" mass="63830">MASDTLTTKQLQSMFIEGYNVIFNRYEYINNLNVFPVPDGDTGTNMKITTKGGVDAISDLEFNSLQSLGKVFATGLFMNACGNSGVIFSQIIKGFTKSLPDGDEVGIKQLINSFKEAKEVAYSVIQSPVEGTILTVVRLTADQLVQKQDEISSVEQLFELATEFAKDALKQTPKMLPALKSANVVDSGGFGLVSFLEGMLTELTKDFSRLNNDKQFVNKKALSSKAEQELVEEGHGYCTEFLLKLGLKAKDDQTKIKFNEEKFKKEISKDVESLVLINDKEEGIVKLHAHTLTPDLVLKHAQPYGEFLKVKIENMNKQVTERKQDDSNLGQLANKPIDLLMDIDLSKIKDFKTETAIIATVPSRVLGKMIVQNYDVDQFIDTSATGNPTIKDFVKNIYSVKSKNVIIVVDDTNLLLSAKEAIALLKKHINCELISCQNFIEALSAISGYMRSDSLKSNVKVLHKIIKSTGSAFISTSVKNIKYPHLQVHKGDYIGVMKKKIIVSDSDIYKCLLDTVAQLIDEVKKPELVLIIYGKNTSSSEVRTIVKLISEKFGIYCEAINGSQKLYQYYIGVQ</sequence>
<dbReference type="Gene3D" id="1.25.40.340">
    <property type="match status" value="1"/>
</dbReference>
<dbReference type="InterPro" id="IPR033470">
    <property type="entry name" value="FakA-like_C"/>
</dbReference>
<dbReference type="EMBL" id="LS991952">
    <property type="protein sequence ID" value="SYV94824.1"/>
    <property type="molecule type" value="Genomic_DNA"/>
</dbReference>
<dbReference type="InterPro" id="IPR019986">
    <property type="entry name" value="YloV-like"/>
</dbReference>
<dbReference type="RefSeq" id="WP_011113744.1">
    <property type="nucleotide sequence ID" value="NZ_CP028146.1"/>
</dbReference>
<reference evidence="3" key="1">
    <citation type="submission" date="2018-06" db="EMBL/GenBank/DDBJ databases">
        <authorList>
            <consortium name="Pathogen Informatics"/>
        </authorList>
    </citation>
    <scope>NUCLEOTIDE SEQUENCE [LARGE SCALE GENOMIC DNA]</scope>
    <source>
        <strain evidence="3">NCTC10115</strain>
    </source>
</reference>
<dbReference type="AlphaFoldDB" id="A0A3B0PMI6"/>
<dbReference type="InterPro" id="IPR050270">
    <property type="entry name" value="DegV_domain_contain"/>
</dbReference>
<dbReference type="InterPro" id="IPR048394">
    <property type="entry name" value="FakA-like_M"/>
</dbReference>
<dbReference type="STRING" id="1006581.GCW_02800"/>
<proteinExistence type="predicted"/>
<gene>
    <name evidence="2" type="ORF">NCTC10115_01086</name>
</gene>
<evidence type="ECO:0000313" key="3">
    <source>
        <dbReference type="Proteomes" id="UP000260136"/>
    </source>
</evidence>
<accession>A0A3B0PMI6</accession>
<dbReference type="SMART" id="SM01120">
    <property type="entry name" value="Dak2"/>
    <property type="match status" value="1"/>
</dbReference>
<dbReference type="Proteomes" id="UP000260136">
    <property type="component" value="Chromosome"/>
</dbReference>
<dbReference type="InterPro" id="IPR004007">
    <property type="entry name" value="DhaL_dom"/>
</dbReference>
<dbReference type="PANTHER" id="PTHR33434:SF4">
    <property type="entry name" value="PHOSPHATASE PROTEIN"/>
    <property type="match status" value="1"/>
</dbReference>
<protein>
    <submittedName>
        <fullName evidence="2">Dihydroxyacetone kinase-like protein</fullName>
    </submittedName>
</protein>
<evidence type="ECO:0000313" key="2">
    <source>
        <dbReference type="EMBL" id="SYV94824.1"/>
    </source>
</evidence>